<dbReference type="STRING" id="1198029.A0A1U7LM59"/>
<dbReference type="GO" id="GO:0005829">
    <property type="term" value="C:cytosol"/>
    <property type="evidence" value="ECO:0007669"/>
    <property type="project" value="TreeGrafter"/>
</dbReference>
<dbReference type="SUPFAM" id="SSF47323">
    <property type="entry name" value="Anticodon-binding domain of a subclass of class I aminoacyl-tRNA synthetases"/>
    <property type="match status" value="1"/>
</dbReference>
<dbReference type="SUPFAM" id="SSF52374">
    <property type="entry name" value="Nucleotidylyl transferase"/>
    <property type="match status" value="1"/>
</dbReference>
<dbReference type="AlphaFoldDB" id="A0A1U7LM59"/>
<keyword evidence="7 14" id="KW-0547">Nucleotide-binding</keyword>
<dbReference type="FunFam" id="3.90.740.10:FF:000005">
    <property type="entry name" value="Valine--tRNA ligase, mitochondrial"/>
    <property type="match status" value="1"/>
</dbReference>
<dbReference type="Gene3D" id="3.90.740.10">
    <property type="entry name" value="Valyl/Leucyl/Isoleucyl-tRNA synthetase, editing domain"/>
    <property type="match status" value="1"/>
</dbReference>
<dbReference type="Proteomes" id="UP000186594">
    <property type="component" value="Unassembled WGS sequence"/>
</dbReference>
<keyword evidence="10 14" id="KW-0030">Aminoacyl-tRNA synthetase</keyword>
<evidence type="ECO:0000256" key="7">
    <source>
        <dbReference type="ARBA" id="ARBA00022741"/>
    </source>
</evidence>
<keyword evidence="8 14" id="KW-0067">ATP-binding</keyword>
<organism evidence="18 19">
    <name type="scientific">Neolecta irregularis (strain DAH-3)</name>
    <dbReference type="NCBI Taxonomy" id="1198029"/>
    <lineage>
        <taxon>Eukaryota</taxon>
        <taxon>Fungi</taxon>
        <taxon>Dikarya</taxon>
        <taxon>Ascomycota</taxon>
        <taxon>Taphrinomycotina</taxon>
        <taxon>Neolectales</taxon>
        <taxon>Neolectaceae</taxon>
        <taxon>Neolecta</taxon>
    </lineage>
</organism>
<reference evidence="18 19" key="1">
    <citation type="submission" date="2016-04" db="EMBL/GenBank/DDBJ databases">
        <title>Evolutionary innovation and constraint leading to complex multicellularity in the Ascomycota.</title>
        <authorList>
            <person name="Cisse O."/>
            <person name="Nguyen A."/>
            <person name="Hewitt D.A."/>
            <person name="Jedd G."/>
            <person name="Stajich J.E."/>
        </authorList>
    </citation>
    <scope>NUCLEOTIDE SEQUENCE [LARGE SCALE GENOMIC DNA]</scope>
    <source>
        <strain evidence="18 19">DAH-3</strain>
    </source>
</reference>
<dbReference type="SUPFAM" id="SSF50677">
    <property type="entry name" value="ValRS/IleRS/LeuRS editing domain"/>
    <property type="match status" value="1"/>
</dbReference>
<dbReference type="GO" id="GO:0005524">
    <property type="term" value="F:ATP binding"/>
    <property type="evidence" value="ECO:0007669"/>
    <property type="project" value="UniProtKB-KW"/>
</dbReference>
<evidence type="ECO:0000256" key="14">
    <source>
        <dbReference type="RuleBase" id="RU363035"/>
    </source>
</evidence>
<dbReference type="InterPro" id="IPR001412">
    <property type="entry name" value="aa-tRNA-synth_I_CS"/>
</dbReference>
<dbReference type="FunFam" id="3.40.50.620:FF:000020">
    <property type="entry name" value="Valine--tRNA ligase, mitochondrial"/>
    <property type="match status" value="1"/>
</dbReference>
<feature type="domain" description="Methionyl/Valyl/Leucyl/Isoleucyl-tRNA synthetase anticodon-binding" evidence="17">
    <location>
        <begin position="820"/>
        <end position="968"/>
    </location>
</feature>
<dbReference type="Pfam" id="PF08264">
    <property type="entry name" value="Anticodon_1"/>
    <property type="match status" value="1"/>
</dbReference>
<feature type="domain" description="Aminoacyl-tRNA synthetase class Ia" evidence="16">
    <location>
        <begin position="139"/>
        <end position="753"/>
    </location>
</feature>
<keyword evidence="9 14" id="KW-0648">Protein biosynthesis</keyword>
<comment type="caution">
    <text evidence="18">The sequence shown here is derived from an EMBL/GenBank/DDBJ whole genome shotgun (WGS) entry which is preliminary data.</text>
</comment>
<protein>
    <recommendedName>
        <fullName evidence="12">Valine--tRNA ligase, mitochondrial</fullName>
        <ecNumber evidence="4">6.1.1.9</ecNumber>
    </recommendedName>
    <alternativeName>
        <fullName evidence="11">Valyl-tRNA synthetase</fullName>
    </alternativeName>
</protein>
<evidence type="ECO:0000313" key="18">
    <source>
        <dbReference type="EMBL" id="OLL23744.1"/>
    </source>
</evidence>
<evidence type="ECO:0000256" key="5">
    <source>
        <dbReference type="ARBA" id="ARBA00022490"/>
    </source>
</evidence>
<evidence type="ECO:0000256" key="4">
    <source>
        <dbReference type="ARBA" id="ARBA00013169"/>
    </source>
</evidence>
<dbReference type="Pfam" id="PF00133">
    <property type="entry name" value="tRNA-synt_1"/>
    <property type="match status" value="1"/>
</dbReference>
<dbReference type="GO" id="GO:0002161">
    <property type="term" value="F:aminoacyl-tRNA deacylase activity"/>
    <property type="evidence" value="ECO:0007669"/>
    <property type="project" value="InterPro"/>
</dbReference>
<keyword evidence="5" id="KW-0963">Cytoplasm</keyword>
<evidence type="ECO:0000259" key="16">
    <source>
        <dbReference type="Pfam" id="PF00133"/>
    </source>
</evidence>
<dbReference type="InterPro" id="IPR014729">
    <property type="entry name" value="Rossmann-like_a/b/a_fold"/>
</dbReference>
<feature type="coiled-coil region" evidence="15">
    <location>
        <begin position="1035"/>
        <end position="1097"/>
    </location>
</feature>
<dbReference type="OMA" id="LDTWMDS"/>
<evidence type="ECO:0000256" key="13">
    <source>
        <dbReference type="ARBA" id="ARBA00047552"/>
    </source>
</evidence>
<dbReference type="CDD" id="cd00817">
    <property type="entry name" value="ValRS_core"/>
    <property type="match status" value="1"/>
</dbReference>
<dbReference type="FunFam" id="1.10.730.10:FF:000009">
    <property type="entry name" value="Valine--tRNA ligase, mitochondrial"/>
    <property type="match status" value="1"/>
</dbReference>
<dbReference type="EC" id="6.1.1.9" evidence="4"/>
<evidence type="ECO:0000256" key="2">
    <source>
        <dbReference type="ARBA" id="ARBA00004496"/>
    </source>
</evidence>
<dbReference type="InterPro" id="IPR002300">
    <property type="entry name" value="aa-tRNA-synth_Ia"/>
</dbReference>
<dbReference type="Gene3D" id="1.10.730.10">
    <property type="entry name" value="Isoleucyl-tRNA Synthetase, Domain 1"/>
    <property type="match status" value="1"/>
</dbReference>
<keyword evidence="6 14" id="KW-0436">Ligase</keyword>
<dbReference type="InterPro" id="IPR033705">
    <property type="entry name" value="Anticodon_Ia_Val"/>
</dbReference>
<evidence type="ECO:0000259" key="17">
    <source>
        <dbReference type="Pfam" id="PF08264"/>
    </source>
</evidence>
<comment type="similarity">
    <text evidence="3 14">Belongs to the class-I aminoacyl-tRNA synthetase family.</text>
</comment>
<dbReference type="NCBIfam" id="TIGR00422">
    <property type="entry name" value="valS"/>
    <property type="match status" value="1"/>
</dbReference>
<dbReference type="HAMAP" id="MF_02004">
    <property type="entry name" value="Val_tRNA_synth_type1"/>
    <property type="match status" value="1"/>
</dbReference>
<name>A0A1U7LM59_NEOID</name>
<dbReference type="GO" id="GO:0006438">
    <property type="term" value="P:valyl-tRNA aminoacylation"/>
    <property type="evidence" value="ECO:0007669"/>
    <property type="project" value="InterPro"/>
</dbReference>
<dbReference type="CDD" id="cd07962">
    <property type="entry name" value="Anticodon_Ia_Val"/>
    <property type="match status" value="1"/>
</dbReference>
<dbReference type="Gene3D" id="1.10.287.380">
    <property type="entry name" value="Valyl-tRNA synthetase, C-terminal domain"/>
    <property type="match status" value="1"/>
</dbReference>
<dbReference type="InterPro" id="IPR009008">
    <property type="entry name" value="Val/Leu/Ile-tRNA-synth_edit"/>
</dbReference>
<feature type="coiled-coil region" evidence="15">
    <location>
        <begin position="48"/>
        <end position="75"/>
    </location>
</feature>
<dbReference type="InterPro" id="IPR013155">
    <property type="entry name" value="M/V/L/I-tRNA-synth_anticd-bd"/>
</dbReference>
<dbReference type="InterPro" id="IPR009080">
    <property type="entry name" value="tRNAsynth_Ia_anticodon-bd"/>
</dbReference>
<keyword evidence="19" id="KW-1185">Reference proteome</keyword>
<evidence type="ECO:0000256" key="1">
    <source>
        <dbReference type="ARBA" id="ARBA00004173"/>
    </source>
</evidence>
<dbReference type="PANTHER" id="PTHR11946">
    <property type="entry name" value="VALYL-TRNA SYNTHETASES"/>
    <property type="match status" value="1"/>
</dbReference>
<comment type="catalytic activity">
    <reaction evidence="13">
        <text>tRNA(Val) + L-valine + ATP = L-valyl-tRNA(Val) + AMP + diphosphate</text>
        <dbReference type="Rhea" id="RHEA:10704"/>
        <dbReference type="Rhea" id="RHEA-COMP:9672"/>
        <dbReference type="Rhea" id="RHEA-COMP:9708"/>
        <dbReference type="ChEBI" id="CHEBI:30616"/>
        <dbReference type="ChEBI" id="CHEBI:33019"/>
        <dbReference type="ChEBI" id="CHEBI:57762"/>
        <dbReference type="ChEBI" id="CHEBI:78442"/>
        <dbReference type="ChEBI" id="CHEBI:78537"/>
        <dbReference type="ChEBI" id="CHEBI:456215"/>
        <dbReference type="EC" id="6.1.1.9"/>
    </reaction>
</comment>
<evidence type="ECO:0000256" key="12">
    <source>
        <dbReference type="ARBA" id="ARBA00040837"/>
    </source>
</evidence>
<dbReference type="GO" id="GO:0005739">
    <property type="term" value="C:mitochondrion"/>
    <property type="evidence" value="ECO:0007669"/>
    <property type="project" value="UniProtKB-SubCell"/>
</dbReference>
<dbReference type="EMBL" id="LXFE01001305">
    <property type="protein sequence ID" value="OLL23744.1"/>
    <property type="molecule type" value="Genomic_DNA"/>
</dbReference>
<proteinExistence type="inferred from homology"/>
<evidence type="ECO:0000256" key="15">
    <source>
        <dbReference type="SAM" id="Coils"/>
    </source>
</evidence>
<evidence type="ECO:0000256" key="3">
    <source>
        <dbReference type="ARBA" id="ARBA00005594"/>
    </source>
</evidence>
<evidence type="ECO:0000256" key="11">
    <source>
        <dbReference type="ARBA" id="ARBA00029936"/>
    </source>
</evidence>
<gene>
    <name evidence="18" type="ORF">NEOLI_004751</name>
</gene>
<evidence type="ECO:0000256" key="6">
    <source>
        <dbReference type="ARBA" id="ARBA00022598"/>
    </source>
</evidence>
<dbReference type="OrthoDB" id="629407at2759"/>
<accession>A0A1U7LM59</accession>
<dbReference type="PANTHER" id="PTHR11946:SF109">
    <property type="entry name" value="VALINE--TRNA LIGASE"/>
    <property type="match status" value="1"/>
</dbReference>
<comment type="subcellular location">
    <subcellularLocation>
        <location evidence="2">Cytoplasm</location>
    </subcellularLocation>
    <subcellularLocation>
        <location evidence="1">Mitochondrion</location>
    </subcellularLocation>
</comment>
<dbReference type="FunFam" id="3.40.50.620:FF:000078">
    <property type="entry name" value="Valine--tRNA ligase, mitochondrial"/>
    <property type="match status" value="1"/>
</dbReference>
<evidence type="ECO:0000256" key="10">
    <source>
        <dbReference type="ARBA" id="ARBA00023146"/>
    </source>
</evidence>
<dbReference type="PRINTS" id="PR00986">
    <property type="entry name" value="TRNASYNTHVAL"/>
</dbReference>
<evidence type="ECO:0000256" key="9">
    <source>
        <dbReference type="ARBA" id="ARBA00022917"/>
    </source>
</evidence>
<evidence type="ECO:0000256" key="8">
    <source>
        <dbReference type="ARBA" id="ARBA00022840"/>
    </source>
</evidence>
<dbReference type="GO" id="GO:0004832">
    <property type="term" value="F:valine-tRNA ligase activity"/>
    <property type="evidence" value="ECO:0007669"/>
    <property type="project" value="UniProtKB-EC"/>
</dbReference>
<dbReference type="InterPro" id="IPR037118">
    <property type="entry name" value="Val-tRNA_synth_C_sf"/>
</dbReference>
<dbReference type="NCBIfam" id="NF004349">
    <property type="entry name" value="PRK05729.1"/>
    <property type="match status" value="1"/>
</dbReference>
<keyword evidence="15" id="KW-0175">Coiled coil</keyword>
<dbReference type="InterPro" id="IPR002303">
    <property type="entry name" value="Valyl-tRNA_ligase"/>
</dbReference>
<dbReference type="Gene3D" id="3.40.50.620">
    <property type="entry name" value="HUPs"/>
    <property type="match status" value="2"/>
</dbReference>
<dbReference type="PROSITE" id="PS00178">
    <property type="entry name" value="AA_TRNA_LIGASE_I"/>
    <property type="match status" value="1"/>
</dbReference>
<sequence>MVAEDPSPPNFPRATNILITEMTESTAPRVPSVPQGQPQVINARESQVQDCGKSVKELEKERKKAEKKIKFLAKHEAKEKINASKGDASNKKIKKSIMKEEQSEFIYQERTKPGDKKVLQDLENHAVRSYNPEVVESAWYDWWEKSGFFQPQFADNGEIRPEGSFVITAPPPNVTGALHMGHALTVAIQDSLIRWNRMLGKTVLYLPGFDHAGISTQSVVEKKIWYQDKKTRHDYGRGPFIDLVWKWKEEYHERITDQLKRLGGSFDWSREAFTMDENLSRAVVETFVVLHEEGIIYRANRLVNWCTHLNTTLSNLEVEQEEVTGQKLTQVPGYDGELVKVGVLTSFKYKLEDGGYIVVATTRPETMFGDTAIAVHSTDERYKHLIGKKALHPFVNRSIPIIADDIIVDKEFGSGAVKITPAHDPNDYEVGKRHNLEFINIMNDDGTLNKNAGEWAGVKRFHARRSVVEKLKELNLFVDQKDNPMKIPRCGKTNDIIEPIMKPQWWVDQKSMAKAALDAVSNGEIKIAPKVSERDFYRWLENIDDWCISRQLWWGHRAPVYFVNIEGEKNDRSDGKFWISGRTLEAAQKKAEAQFSGKKFTLEQDEDVLDTWFSSGLWPFSTLGWPKQTADFSKFYPTSMLETGWDILFFWVARMVMLGIKLTGKVPFNEVYCHSIIRDAQGRKMSKSLGNVIDPLDVSRGISLEELHKKLMGGNLDPRELEKAKKGQKLSYPNGIPRCGTDAMRFTLCAYSSGGWVFHIVIHSLITTGRDINLDILRVEGYRKFCNKIYNATKFALLKFEEGFVPRASGKRTGKESLSERWILHKLNKAADIVNKALEERNFRLATDAIYNYWLYELCDVYIENSKSLMNADNPEQTRSAQDTLYTALDGALKLIHPFMPYVTEELWQRLPRRPNDGIPTIMLSKYPIYEAGLEDASAEAGFDLVFSIVKASRSLMSEYNVLINAQVYVQTTEPKISSIIKQQCNTVMSLVKGCNDVSVIEYSTPPEGCAINTISGTCSVSLLVKGHADIPAEISKAKIKIAKLQSSHQQLKKVVETADYEKKVPADVRAGNEEKFQEFEKQIDSLNAVISSLEKMNL</sequence>
<evidence type="ECO:0000313" key="19">
    <source>
        <dbReference type="Proteomes" id="UP000186594"/>
    </source>
</evidence>